<dbReference type="EMBL" id="MLFT02000001">
    <property type="protein sequence ID" value="PHT58037.1"/>
    <property type="molecule type" value="Genomic_DNA"/>
</dbReference>
<gene>
    <name evidence="2" type="ORF">CQW23_00400</name>
</gene>
<dbReference type="AlphaFoldDB" id="A0A2G2XKN9"/>
<proteinExistence type="predicted"/>
<organism evidence="2 3">
    <name type="scientific">Capsicum baccatum</name>
    <name type="common">Peruvian pepper</name>
    <dbReference type="NCBI Taxonomy" id="33114"/>
    <lineage>
        <taxon>Eukaryota</taxon>
        <taxon>Viridiplantae</taxon>
        <taxon>Streptophyta</taxon>
        <taxon>Embryophyta</taxon>
        <taxon>Tracheophyta</taxon>
        <taxon>Spermatophyta</taxon>
        <taxon>Magnoliopsida</taxon>
        <taxon>eudicotyledons</taxon>
        <taxon>Gunneridae</taxon>
        <taxon>Pentapetalae</taxon>
        <taxon>asterids</taxon>
        <taxon>lamiids</taxon>
        <taxon>Solanales</taxon>
        <taxon>Solanaceae</taxon>
        <taxon>Solanoideae</taxon>
        <taxon>Capsiceae</taxon>
        <taxon>Capsicum</taxon>
    </lineage>
</organism>
<evidence type="ECO:0000259" key="1">
    <source>
        <dbReference type="Pfam" id="PF03478"/>
    </source>
</evidence>
<reference evidence="3" key="2">
    <citation type="journal article" date="2017" name="J. Anim. Genet.">
        <title>Multiple reference genome sequences of hot pepper reveal the massive evolution of plant disease resistance genes by retroduplication.</title>
        <authorList>
            <person name="Kim S."/>
            <person name="Park J."/>
            <person name="Yeom S.-I."/>
            <person name="Kim Y.-M."/>
            <person name="Seo E."/>
            <person name="Kim K.-T."/>
            <person name="Kim M.-S."/>
            <person name="Lee J.M."/>
            <person name="Cheong K."/>
            <person name="Shin H.-S."/>
            <person name="Kim S.-B."/>
            <person name="Han K."/>
            <person name="Lee J."/>
            <person name="Park M."/>
            <person name="Lee H.-A."/>
            <person name="Lee H.-Y."/>
            <person name="Lee Y."/>
            <person name="Oh S."/>
            <person name="Lee J.H."/>
            <person name="Choi E."/>
            <person name="Choi E."/>
            <person name="Lee S.E."/>
            <person name="Jeon J."/>
            <person name="Kim H."/>
            <person name="Choi G."/>
            <person name="Song H."/>
            <person name="Lee J."/>
            <person name="Lee S.-C."/>
            <person name="Kwon J.-K."/>
            <person name="Lee H.-Y."/>
            <person name="Koo N."/>
            <person name="Hong Y."/>
            <person name="Kim R.W."/>
            <person name="Kang W.-H."/>
            <person name="Huh J.H."/>
            <person name="Kang B.-C."/>
            <person name="Yang T.-J."/>
            <person name="Lee Y.-H."/>
            <person name="Bennetzen J.L."/>
            <person name="Choi D."/>
        </authorList>
    </citation>
    <scope>NUCLEOTIDE SEQUENCE [LARGE SCALE GENOMIC DNA]</scope>
    <source>
        <strain evidence="3">cv. PBC81</strain>
    </source>
</reference>
<dbReference type="Proteomes" id="UP000224567">
    <property type="component" value="Unassembled WGS sequence"/>
</dbReference>
<sequence>MVECNGIGEMTLLHLFSRAKLHLPPHTGLRDWEPSRENSFVAFWRPGELCWTKIEDVEGFGELWDVHWFNGQFYMITTIGVWVVDDCEPWLIIQKNNYGPRKQLYLVEVSGALLLVSQFGKYEKLDGTNAGLETYEFQVWKLDLIRSKAKEIRILGDRAIFLGVNGSISVGVSKSIGVKPNHIYFTDNWKGGDGRDMGAYNLEDGNTQIFLYGDFC</sequence>
<evidence type="ECO:0000313" key="2">
    <source>
        <dbReference type="EMBL" id="PHT58037.1"/>
    </source>
</evidence>
<reference evidence="2 3" key="1">
    <citation type="journal article" date="2017" name="Genome Biol.">
        <title>New reference genome sequences of hot pepper reveal the massive evolution of plant disease-resistance genes by retroduplication.</title>
        <authorList>
            <person name="Kim S."/>
            <person name="Park J."/>
            <person name="Yeom S.I."/>
            <person name="Kim Y.M."/>
            <person name="Seo E."/>
            <person name="Kim K.T."/>
            <person name="Kim M.S."/>
            <person name="Lee J.M."/>
            <person name="Cheong K."/>
            <person name="Shin H.S."/>
            <person name="Kim S.B."/>
            <person name="Han K."/>
            <person name="Lee J."/>
            <person name="Park M."/>
            <person name="Lee H.A."/>
            <person name="Lee H.Y."/>
            <person name="Lee Y."/>
            <person name="Oh S."/>
            <person name="Lee J.H."/>
            <person name="Choi E."/>
            <person name="Choi E."/>
            <person name="Lee S.E."/>
            <person name="Jeon J."/>
            <person name="Kim H."/>
            <person name="Choi G."/>
            <person name="Song H."/>
            <person name="Lee J."/>
            <person name="Lee S.C."/>
            <person name="Kwon J.K."/>
            <person name="Lee H.Y."/>
            <person name="Koo N."/>
            <person name="Hong Y."/>
            <person name="Kim R.W."/>
            <person name="Kang W.H."/>
            <person name="Huh J.H."/>
            <person name="Kang B.C."/>
            <person name="Yang T.J."/>
            <person name="Lee Y.H."/>
            <person name="Bennetzen J.L."/>
            <person name="Choi D."/>
        </authorList>
    </citation>
    <scope>NUCLEOTIDE SEQUENCE [LARGE SCALE GENOMIC DNA]</scope>
    <source>
        <strain evidence="3">cv. PBC81</strain>
    </source>
</reference>
<dbReference type="Pfam" id="PF03478">
    <property type="entry name" value="Beta-prop_KIB1-4"/>
    <property type="match status" value="1"/>
</dbReference>
<comment type="caution">
    <text evidence="2">The sequence shown here is derived from an EMBL/GenBank/DDBJ whole genome shotgun (WGS) entry which is preliminary data.</text>
</comment>
<dbReference type="STRING" id="33114.A0A2G2XKN9"/>
<feature type="domain" description="KIB1-4 beta-propeller" evidence="1">
    <location>
        <begin position="8"/>
        <end position="201"/>
    </location>
</feature>
<dbReference type="PANTHER" id="PTHR44259:SF52">
    <property type="entry name" value="UBIQUITIN-PROTEIN LIGASE"/>
    <property type="match status" value="1"/>
</dbReference>
<dbReference type="OrthoDB" id="642536at2759"/>
<dbReference type="InterPro" id="IPR050942">
    <property type="entry name" value="F-box_BR-signaling"/>
</dbReference>
<protein>
    <recommendedName>
        <fullName evidence="1">KIB1-4 beta-propeller domain-containing protein</fullName>
    </recommendedName>
</protein>
<keyword evidence="3" id="KW-1185">Reference proteome</keyword>
<dbReference type="InterPro" id="IPR005174">
    <property type="entry name" value="KIB1-4_b-propeller"/>
</dbReference>
<accession>A0A2G2XKN9</accession>
<dbReference type="PANTHER" id="PTHR44259">
    <property type="entry name" value="OS07G0183000 PROTEIN-RELATED"/>
    <property type="match status" value="1"/>
</dbReference>
<name>A0A2G2XKN9_CAPBA</name>
<evidence type="ECO:0000313" key="3">
    <source>
        <dbReference type="Proteomes" id="UP000224567"/>
    </source>
</evidence>